<proteinExistence type="predicted"/>
<evidence type="ECO:0000313" key="2">
    <source>
        <dbReference type="WBParaSite" id="JU765_v2.g752.t1"/>
    </source>
</evidence>
<evidence type="ECO:0000313" key="1">
    <source>
        <dbReference type="Proteomes" id="UP000887576"/>
    </source>
</evidence>
<protein>
    <submittedName>
        <fullName evidence="2">NTF2 domain-containing protein</fullName>
    </submittedName>
</protein>
<name>A0AC34RJX6_9BILA</name>
<accession>A0AC34RJX6</accession>
<sequence>MNSAEKQKELQMVDLVKTFYSNYQTAVDYRRPTIAQFYAEDGHIVFDGNMYKSPTFIRSFWTQLPQTEHTYRSLNHTSFVIPTTQRHIVVIAASGNVTYNDKPYCYTQSLTCTIQNGELKILTDNYRLLK</sequence>
<organism evidence="1 2">
    <name type="scientific">Panagrolaimus sp. JU765</name>
    <dbReference type="NCBI Taxonomy" id="591449"/>
    <lineage>
        <taxon>Eukaryota</taxon>
        <taxon>Metazoa</taxon>
        <taxon>Ecdysozoa</taxon>
        <taxon>Nematoda</taxon>
        <taxon>Chromadorea</taxon>
        <taxon>Rhabditida</taxon>
        <taxon>Tylenchina</taxon>
        <taxon>Panagrolaimomorpha</taxon>
        <taxon>Panagrolaimoidea</taxon>
        <taxon>Panagrolaimidae</taxon>
        <taxon>Panagrolaimus</taxon>
    </lineage>
</organism>
<dbReference type="WBParaSite" id="JU765_v2.g752.t1">
    <property type="protein sequence ID" value="JU765_v2.g752.t1"/>
    <property type="gene ID" value="JU765_v2.g752"/>
</dbReference>
<dbReference type="Proteomes" id="UP000887576">
    <property type="component" value="Unplaced"/>
</dbReference>
<reference evidence="2" key="1">
    <citation type="submission" date="2022-11" db="UniProtKB">
        <authorList>
            <consortium name="WormBaseParasite"/>
        </authorList>
    </citation>
    <scope>IDENTIFICATION</scope>
</reference>